<keyword evidence="8 13" id="KW-0067">ATP-binding</keyword>
<dbReference type="GO" id="GO:0004637">
    <property type="term" value="F:phosphoribosylamine-glycine ligase activity"/>
    <property type="evidence" value="ECO:0007669"/>
    <property type="project" value="UniProtKB-UniRule"/>
</dbReference>
<dbReference type="Gene3D" id="3.30.1490.20">
    <property type="entry name" value="ATP-grasp fold, A domain"/>
    <property type="match status" value="1"/>
</dbReference>
<proteinExistence type="inferred from homology"/>
<gene>
    <name evidence="12 15" type="primary">purD</name>
    <name evidence="15" type="ORF">HMPREF9400_0925</name>
</gene>
<keyword evidence="6 13" id="KW-0547">Nucleotide-binding</keyword>
<dbReference type="PANTHER" id="PTHR43472:SF1">
    <property type="entry name" value="PHOSPHORIBOSYLAMINE--GLYCINE LIGASE, CHLOROPLASTIC"/>
    <property type="match status" value="1"/>
</dbReference>
<evidence type="ECO:0000256" key="9">
    <source>
        <dbReference type="ARBA" id="ARBA00038345"/>
    </source>
</evidence>
<dbReference type="InterPro" id="IPR011761">
    <property type="entry name" value="ATP-grasp"/>
</dbReference>
<evidence type="ECO:0000256" key="1">
    <source>
        <dbReference type="ARBA" id="ARBA00001936"/>
    </source>
</evidence>
<dbReference type="GO" id="GO:0046872">
    <property type="term" value="F:metal ion binding"/>
    <property type="evidence" value="ECO:0007669"/>
    <property type="project" value="InterPro"/>
</dbReference>
<dbReference type="SMART" id="SM01209">
    <property type="entry name" value="GARS_A"/>
    <property type="match status" value="1"/>
</dbReference>
<dbReference type="InterPro" id="IPR011054">
    <property type="entry name" value="Rudment_hybrid_motif"/>
</dbReference>
<reference evidence="15 16" key="1">
    <citation type="submission" date="2010-12" db="EMBL/GenBank/DDBJ databases">
        <authorList>
            <person name="Muzny D."/>
            <person name="Qin X."/>
            <person name="Buhay C."/>
            <person name="Dugan-Rocha S."/>
            <person name="Ding Y."/>
            <person name="Chen G."/>
            <person name="Hawes A."/>
            <person name="Holder M."/>
            <person name="Jhangiani S."/>
            <person name="Johnson A."/>
            <person name="Khan Z."/>
            <person name="Li Z."/>
            <person name="Liu W."/>
            <person name="Liu X."/>
            <person name="Perez L."/>
            <person name="Shen H."/>
            <person name="Wang Q."/>
            <person name="Watt J."/>
            <person name="Xi L."/>
            <person name="Xin Y."/>
            <person name="Zhou J."/>
            <person name="Deng J."/>
            <person name="Jiang H."/>
            <person name="Liu Y."/>
            <person name="Qu J."/>
            <person name="Song X.-Z."/>
            <person name="Zhang L."/>
            <person name="Villasana D."/>
            <person name="Johnson A."/>
            <person name="Liu J."/>
            <person name="Liyanage D."/>
            <person name="Lorensuhewa L."/>
            <person name="Robinson T."/>
            <person name="Song A."/>
            <person name="Song B.-B."/>
            <person name="Dinh H."/>
            <person name="Thornton R."/>
            <person name="Coyle M."/>
            <person name="Francisco L."/>
            <person name="Jackson L."/>
            <person name="Javaid M."/>
            <person name="Korchina V."/>
            <person name="Kovar C."/>
            <person name="Mata R."/>
            <person name="Mathew T."/>
            <person name="Ngo R."/>
            <person name="Nguyen L."/>
            <person name="Nguyen N."/>
            <person name="Okwuonu G."/>
            <person name="Ongeri F."/>
            <person name="Pham C."/>
            <person name="Simmons D."/>
            <person name="Wilczek-Boney K."/>
            <person name="Hale W."/>
            <person name="Jakkamsetti A."/>
            <person name="Pham P."/>
            <person name="Ruth R."/>
            <person name="San Lucas F."/>
            <person name="Warren J."/>
            <person name="Zhang J."/>
            <person name="Zhao Z."/>
            <person name="Zhou C."/>
            <person name="Zhu D."/>
            <person name="Lee S."/>
            <person name="Bess C."/>
            <person name="Blankenburg K."/>
            <person name="Forbes L."/>
            <person name="Fu Q."/>
            <person name="Gubbala S."/>
            <person name="Hirani K."/>
            <person name="Jayaseelan J.C."/>
            <person name="Lara F."/>
            <person name="Munidasa M."/>
            <person name="Palculict T."/>
            <person name="Patil S."/>
            <person name="Pu L.-L."/>
            <person name="Saada N."/>
            <person name="Tang L."/>
            <person name="Weissenberger G."/>
            <person name="Zhu Y."/>
            <person name="Hemphill L."/>
            <person name="Shang Y."/>
            <person name="Youmans B."/>
            <person name="Ayvaz T."/>
            <person name="Ross M."/>
            <person name="Santibanez J."/>
            <person name="Aqrawi P."/>
            <person name="Gross S."/>
            <person name="Joshi V."/>
            <person name="Fowler G."/>
            <person name="Nazareth L."/>
            <person name="Reid J."/>
            <person name="Worley K."/>
            <person name="Petrosino J."/>
            <person name="Highlander S."/>
            <person name="Gibbs R."/>
        </authorList>
    </citation>
    <scope>NUCLEOTIDE SEQUENCE [LARGE SCALE GENOMIC DNA]</scope>
    <source>
        <strain evidence="15 16">JV21</strain>
    </source>
</reference>
<evidence type="ECO:0000256" key="12">
    <source>
        <dbReference type="HAMAP-Rule" id="MF_00138"/>
    </source>
</evidence>
<evidence type="ECO:0000256" key="2">
    <source>
        <dbReference type="ARBA" id="ARBA00001946"/>
    </source>
</evidence>
<dbReference type="InterPro" id="IPR020559">
    <property type="entry name" value="PRibGlycinamide_synth_CS"/>
</dbReference>
<dbReference type="Proteomes" id="UP000005813">
    <property type="component" value="Unassembled WGS sequence"/>
</dbReference>
<comment type="cofactor">
    <cofactor evidence="2">
        <name>Mg(2+)</name>
        <dbReference type="ChEBI" id="CHEBI:18420"/>
    </cofactor>
</comment>
<dbReference type="UniPathway" id="UPA00074">
    <property type="reaction ID" value="UER00125"/>
</dbReference>
<dbReference type="SMART" id="SM01210">
    <property type="entry name" value="GARS_C"/>
    <property type="match status" value="1"/>
</dbReference>
<dbReference type="Gene3D" id="3.40.50.20">
    <property type="match status" value="1"/>
</dbReference>
<dbReference type="EC" id="6.3.4.13" evidence="4 12"/>
<dbReference type="InterPro" id="IPR020561">
    <property type="entry name" value="PRibGlycinamid_synth_ATP-grasp"/>
</dbReference>
<comment type="similarity">
    <text evidence="9 12">Belongs to the GARS family.</text>
</comment>
<comment type="catalytic activity">
    <reaction evidence="12">
        <text>5-phospho-beta-D-ribosylamine + glycine + ATP = N(1)-(5-phospho-beta-D-ribosyl)glycinamide + ADP + phosphate + H(+)</text>
        <dbReference type="Rhea" id="RHEA:17453"/>
        <dbReference type="ChEBI" id="CHEBI:15378"/>
        <dbReference type="ChEBI" id="CHEBI:30616"/>
        <dbReference type="ChEBI" id="CHEBI:43474"/>
        <dbReference type="ChEBI" id="CHEBI:57305"/>
        <dbReference type="ChEBI" id="CHEBI:58681"/>
        <dbReference type="ChEBI" id="CHEBI:143788"/>
        <dbReference type="ChEBI" id="CHEBI:456216"/>
        <dbReference type="EC" id="6.3.4.13"/>
    </reaction>
</comment>
<evidence type="ECO:0000256" key="11">
    <source>
        <dbReference type="ARBA" id="ARBA00042864"/>
    </source>
</evidence>
<dbReference type="PROSITE" id="PS00184">
    <property type="entry name" value="GARS"/>
    <property type="match status" value="1"/>
</dbReference>
<feature type="domain" description="ATP-grasp" evidence="14">
    <location>
        <begin position="106"/>
        <end position="314"/>
    </location>
</feature>
<dbReference type="SUPFAM" id="SSF56059">
    <property type="entry name" value="Glutathione synthetase ATP-binding domain-like"/>
    <property type="match status" value="1"/>
</dbReference>
<keyword evidence="7 12" id="KW-0658">Purine biosynthesis</keyword>
<dbReference type="GO" id="GO:0006189">
    <property type="term" value="P:'de novo' IMP biosynthetic process"/>
    <property type="evidence" value="ECO:0007669"/>
    <property type="project" value="UniProtKB-UniRule"/>
</dbReference>
<dbReference type="Gene3D" id="3.30.470.20">
    <property type="entry name" value="ATP-grasp fold, B domain"/>
    <property type="match status" value="1"/>
</dbReference>
<dbReference type="FunFam" id="3.30.1490.20:FF:000006">
    <property type="entry name" value="phosphoribosylamine--glycine ligase, chloroplastic-like"/>
    <property type="match status" value="1"/>
</dbReference>
<dbReference type="SUPFAM" id="SSF52440">
    <property type="entry name" value="PreATP-grasp domain"/>
    <property type="match status" value="1"/>
</dbReference>
<dbReference type="InterPro" id="IPR037123">
    <property type="entry name" value="PRibGlycinamide_synth_C_sf"/>
</dbReference>
<dbReference type="GO" id="GO:0009113">
    <property type="term" value="P:purine nucleobase biosynthetic process"/>
    <property type="evidence" value="ECO:0007669"/>
    <property type="project" value="InterPro"/>
</dbReference>
<dbReference type="GO" id="GO:0005524">
    <property type="term" value="F:ATP binding"/>
    <property type="evidence" value="ECO:0007669"/>
    <property type="project" value="UniProtKB-UniRule"/>
</dbReference>
<comment type="caution">
    <text evidence="15">The sequence shown here is derived from an EMBL/GenBank/DDBJ whole genome shotgun (WGS) entry which is preliminary data.</text>
</comment>
<evidence type="ECO:0000256" key="13">
    <source>
        <dbReference type="PROSITE-ProRule" id="PRU00409"/>
    </source>
</evidence>
<evidence type="ECO:0000256" key="10">
    <source>
        <dbReference type="ARBA" id="ARBA00042242"/>
    </source>
</evidence>
<dbReference type="NCBIfam" id="TIGR00877">
    <property type="entry name" value="purD"/>
    <property type="match status" value="1"/>
</dbReference>
<dbReference type="HAMAP" id="MF_00138">
    <property type="entry name" value="GARS"/>
    <property type="match status" value="1"/>
</dbReference>
<comment type="pathway">
    <text evidence="3 12">Purine metabolism; IMP biosynthesis via de novo pathway; N(1)-(5-phospho-D-ribosyl)glycinamide from 5-phospho-alpha-D-ribose 1-diphosphate: step 2/2.</text>
</comment>
<evidence type="ECO:0000313" key="16">
    <source>
        <dbReference type="Proteomes" id="UP000005813"/>
    </source>
</evidence>
<dbReference type="EMBL" id="AEPU01000019">
    <property type="protein sequence ID" value="EFU71975.1"/>
    <property type="molecule type" value="Genomic_DNA"/>
</dbReference>
<comment type="cofactor">
    <cofactor evidence="1">
        <name>Mn(2+)</name>
        <dbReference type="ChEBI" id="CHEBI:29035"/>
    </cofactor>
</comment>
<dbReference type="PANTHER" id="PTHR43472">
    <property type="entry name" value="PHOSPHORIBOSYLAMINE--GLYCINE LIGASE"/>
    <property type="match status" value="1"/>
</dbReference>
<dbReference type="InterPro" id="IPR020560">
    <property type="entry name" value="PRibGlycinamide_synth_C-dom"/>
</dbReference>
<dbReference type="SUPFAM" id="SSF51246">
    <property type="entry name" value="Rudiment single hybrid motif"/>
    <property type="match status" value="1"/>
</dbReference>
<evidence type="ECO:0000256" key="5">
    <source>
        <dbReference type="ARBA" id="ARBA00022598"/>
    </source>
</evidence>
<evidence type="ECO:0000256" key="7">
    <source>
        <dbReference type="ARBA" id="ARBA00022755"/>
    </source>
</evidence>
<dbReference type="Pfam" id="PF02843">
    <property type="entry name" value="GARS_C"/>
    <property type="match status" value="1"/>
</dbReference>
<evidence type="ECO:0000256" key="4">
    <source>
        <dbReference type="ARBA" id="ARBA00013255"/>
    </source>
</evidence>
<name>A0A828QZR3_CAMUP</name>
<organism evidence="15 16">
    <name type="scientific">Campylobacter upsaliensis JV21</name>
    <dbReference type="NCBI Taxonomy" id="888826"/>
    <lineage>
        <taxon>Bacteria</taxon>
        <taxon>Pseudomonadati</taxon>
        <taxon>Campylobacterota</taxon>
        <taxon>Epsilonproteobacteria</taxon>
        <taxon>Campylobacterales</taxon>
        <taxon>Campylobacteraceae</taxon>
        <taxon>Campylobacter</taxon>
    </lineage>
</organism>
<dbReference type="AlphaFoldDB" id="A0A828QZR3"/>
<keyword evidence="5 12" id="KW-0436">Ligase</keyword>
<dbReference type="Pfam" id="PF02844">
    <property type="entry name" value="GARS_N"/>
    <property type="match status" value="1"/>
</dbReference>
<evidence type="ECO:0000259" key="14">
    <source>
        <dbReference type="PROSITE" id="PS50975"/>
    </source>
</evidence>
<dbReference type="Gene3D" id="3.90.600.10">
    <property type="entry name" value="Phosphoribosylglycinamide synthetase, C-terminal domain"/>
    <property type="match status" value="1"/>
</dbReference>
<evidence type="ECO:0000313" key="15">
    <source>
        <dbReference type="EMBL" id="EFU71975.1"/>
    </source>
</evidence>
<dbReference type="InterPro" id="IPR000115">
    <property type="entry name" value="PRibGlycinamide_synth"/>
</dbReference>
<evidence type="ECO:0000256" key="3">
    <source>
        <dbReference type="ARBA" id="ARBA00005174"/>
    </source>
</evidence>
<evidence type="ECO:0000256" key="8">
    <source>
        <dbReference type="ARBA" id="ARBA00022840"/>
    </source>
</evidence>
<accession>A0A828QZR3</accession>
<dbReference type="Pfam" id="PF01071">
    <property type="entry name" value="GARS_A"/>
    <property type="match status" value="1"/>
</dbReference>
<dbReference type="InterPro" id="IPR013815">
    <property type="entry name" value="ATP_grasp_subdomain_1"/>
</dbReference>
<dbReference type="InterPro" id="IPR020562">
    <property type="entry name" value="PRibGlycinamide_synth_N"/>
</dbReference>
<evidence type="ECO:0000256" key="6">
    <source>
        <dbReference type="ARBA" id="ARBA00022741"/>
    </source>
</evidence>
<dbReference type="InterPro" id="IPR016185">
    <property type="entry name" value="PreATP-grasp_dom_sf"/>
</dbReference>
<protein>
    <recommendedName>
        <fullName evidence="4 12">Phosphoribosylamine--glycine ligase</fullName>
        <ecNumber evidence="4 12">6.3.4.13</ecNumber>
    </recommendedName>
    <alternativeName>
        <fullName evidence="12">GARS</fullName>
    </alternativeName>
    <alternativeName>
        <fullName evidence="10 12">Glycinamide ribonucleotide synthetase</fullName>
    </alternativeName>
    <alternativeName>
        <fullName evidence="11 12">Phosphoribosylglycinamide synthetase</fullName>
    </alternativeName>
</protein>
<dbReference type="PROSITE" id="PS50975">
    <property type="entry name" value="ATP_GRASP"/>
    <property type="match status" value="1"/>
</dbReference>
<sequence>MMKIMILGAGAREYSIALALKKERENLEFIFIPGNGASAKLGKNIDIKDMKELALYAKNEGVDLCIVGSESFLEQGVVDEFLKLKLSIFGPTKNAAMLESSKAFMKEFLQRHKIKTARFINTSDFKEACEFIESLTPPIVVKADGLCAGKGVIIAKSKEEATQVAAKMLSGESFGEAGRKIVVEEFLDGFELSIFALCDGEDFVLLPAAQDHKKLYDNDEGPNTGGMGAYAPSSLANKELLERVKDEIIKPTLKGMKEENNAFCGVLFVGLMVVQNEPFVLEFNVRFGDPECEVLMPLINNPLELFMAASQKRLKNFKLDLKDEVAVGVVCAGKNYPFKASPKSKIEILKIPENSHISYAGVSLEKDDLMADGGRILVCVGTGKTMQEAKKRAYELCENVNYEGKHFRKDIGYQVD</sequence>